<feature type="domain" description="DUF6604" evidence="2">
    <location>
        <begin position="15"/>
        <end position="290"/>
    </location>
</feature>
<feature type="region of interest" description="Disordered" evidence="1">
    <location>
        <begin position="948"/>
        <end position="970"/>
    </location>
</feature>
<gene>
    <name evidence="3" type="ORF">BDV96DRAFT_593651</name>
</gene>
<evidence type="ECO:0000256" key="1">
    <source>
        <dbReference type="SAM" id="MobiDB-lite"/>
    </source>
</evidence>
<evidence type="ECO:0000259" key="2">
    <source>
        <dbReference type="Pfam" id="PF20253"/>
    </source>
</evidence>
<organism evidence="3 4">
    <name type="scientific">Lophiotrema nucula</name>
    <dbReference type="NCBI Taxonomy" id="690887"/>
    <lineage>
        <taxon>Eukaryota</taxon>
        <taxon>Fungi</taxon>
        <taxon>Dikarya</taxon>
        <taxon>Ascomycota</taxon>
        <taxon>Pezizomycotina</taxon>
        <taxon>Dothideomycetes</taxon>
        <taxon>Pleosporomycetidae</taxon>
        <taxon>Pleosporales</taxon>
        <taxon>Lophiotremataceae</taxon>
        <taxon>Lophiotrema</taxon>
    </lineage>
</organism>
<dbReference type="PANTHER" id="PTHR38795">
    <property type="entry name" value="DUF6604 DOMAIN-CONTAINING PROTEIN"/>
    <property type="match status" value="1"/>
</dbReference>
<feature type="region of interest" description="Disordered" evidence="1">
    <location>
        <begin position="193"/>
        <end position="214"/>
    </location>
</feature>
<sequence length="970" mass="112018">MSGLNDSSFLSSHYRQYKKDTEYIAGWLAENAQRAGYRLSNEQNDDTKAPSTQRLKGKARKEARNAAKATADGPKQASSPKYLIKVGDFVPMAHTIYDHNPRPQVPAVLGRLFERAIATRQKANQWFAQASHNEEDDESGKQHEYFVNVLTEAYEILRPLTEEAAEGKKAIRRENIKLKNDEVPLTNQFSHLKVEDDKEEEEANREEEKALDEEEAHLPPVMDVELEQDEAEIESDFFFAIQGFLQNLADMREVIKGAWDQYLDGRLELVSVALFMNTAIDLVRHAEGELDISLKRPRKYADTKRFPVWTLPALLYIHAHPQMAGGGDRLHDQEMLLQFITPTAMVEGARGEGCIHFDFTLWPVYSGMRYYVWWVFDYKRPKMYAPKVNPSVFDPVGGAPDVMLRTLDVMYQFRTWTVDGHLGYARDEITRGVMHIFKEREIPLWTTFGVRLYLDMEDQLGTTGREKVYQELQNIMREKMDEYDDYREWKGPFKNSAHDGVDKTMRSIFKDLKHAALEEHHEEEVKANALRGGIFKFDLLLQLHKAGFRVEWNSADICLLGHLYMAGRLLYPDSAAWPDMEFLLYSQDPDYLFFGGIPKTLDEAHRKVELALGHSKRGGNIGKRRQGNYDLKTKGQRLFRDQSELTEIFLDRISGHAKTNESVDVAVKKLSHTLADKDKRVDLARQLNFNTEDLDNLLETTNFYFEQKEGPTRLLRHMRTWLEGNNIDLFFDWHRMNRTCGDIWRDIRDSLNDDKYWDYRFWRENAVVMTSNILERAAIDEAHAKGKLKLDDENFALQLRTAYQVIQKHIRAPSTTDLGNGKSWGGDACLARLLHYTSESADTFLGNTGRNIHTLYAHWLKEDIATSSVFRVVMKAISDRVTRMTHQFVGIQGLLSADEVKDINEGLEKVKKGMNAAMLRTIEARFASLDALMEMFDRQAEMIRMYGDPFADSDDDDDEVEEEEDVLSRD</sequence>
<dbReference type="AlphaFoldDB" id="A0A6A5ZWE3"/>
<dbReference type="OrthoDB" id="3793343at2759"/>
<proteinExistence type="predicted"/>
<reference evidence="3" key="1">
    <citation type="journal article" date="2020" name="Stud. Mycol.">
        <title>101 Dothideomycetes genomes: a test case for predicting lifestyles and emergence of pathogens.</title>
        <authorList>
            <person name="Haridas S."/>
            <person name="Albert R."/>
            <person name="Binder M."/>
            <person name="Bloem J."/>
            <person name="Labutti K."/>
            <person name="Salamov A."/>
            <person name="Andreopoulos B."/>
            <person name="Baker S."/>
            <person name="Barry K."/>
            <person name="Bills G."/>
            <person name="Bluhm B."/>
            <person name="Cannon C."/>
            <person name="Castanera R."/>
            <person name="Culley D."/>
            <person name="Daum C."/>
            <person name="Ezra D."/>
            <person name="Gonzalez J."/>
            <person name="Henrissat B."/>
            <person name="Kuo A."/>
            <person name="Liang C."/>
            <person name="Lipzen A."/>
            <person name="Lutzoni F."/>
            <person name="Magnuson J."/>
            <person name="Mondo S."/>
            <person name="Nolan M."/>
            <person name="Ohm R."/>
            <person name="Pangilinan J."/>
            <person name="Park H.-J."/>
            <person name="Ramirez L."/>
            <person name="Alfaro M."/>
            <person name="Sun H."/>
            <person name="Tritt A."/>
            <person name="Yoshinaga Y."/>
            <person name="Zwiers L.-H."/>
            <person name="Turgeon B."/>
            <person name="Goodwin S."/>
            <person name="Spatafora J."/>
            <person name="Crous P."/>
            <person name="Grigoriev I."/>
        </authorList>
    </citation>
    <scope>NUCLEOTIDE SEQUENCE</scope>
    <source>
        <strain evidence="3">CBS 627.86</strain>
    </source>
</reference>
<feature type="region of interest" description="Disordered" evidence="1">
    <location>
        <begin position="38"/>
        <end position="79"/>
    </location>
</feature>
<evidence type="ECO:0000313" key="4">
    <source>
        <dbReference type="Proteomes" id="UP000799770"/>
    </source>
</evidence>
<evidence type="ECO:0000313" key="3">
    <source>
        <dbReference type="EMBL" id="KAF2123213.1"/>
    </source>
</evidence>
<dbReference type="Proteomes" id="UP000799770">
    <property type="component" value="Unassembled WGS sequence"/>
</dbReference>
<protein>
    <recommendedName>
        <fullName evidence="2">DUF6604 domain-containing protein</fullName>
    </recommendedName>
</protein>
<dbReference type="InterPro" id="IPR046539">
    <property type="entry name" value="DUF6604"/>
</dbReference>
<name>A0A6A5ZWE3_9PLEO</name>
<dbReference type="Pfam" id="PF20253">
    <property type="entry name" value="DUF6604"/>
    <property type="match status" value="1"/>
</dbReference>
<accession>A0A6A5ZWE3</accession>
<dbReference type="EMBL" id="ML977310">
    <property type="protein sequence ID" value="KAF2123213.1"/>
    <property type="molecule type" value="Genomic_DNA"/>
</dbReference>
<feature type="compositionally biased region" description="Acidic residues" evidence="1">
    <location>
        <begin position="951"/>
        <end position="970"/>
    </location>
</feature>
<dbReference type="PANTHER" id="PTHR38795:SF1">
    <property type="entry name" value="DUF6604 DOMAIN-CONTAINING PROTEIN"/>
    <property type="match status" value="1"/>
</dbReference>
<keyword evidence="4" id="KW-1185">Reference proteome</keyword>
<feature type="compositionally biased region" description="Acidic residues" evidence="1">
    <location>
        <begin position="197"/>
        <end position="214"/>
    </location>
</feature>